<dbReference type="Proteomes" id="UP000027195">
    <property type="component" value="Unassembled WGS sequence"/>
</dbReference>
<dbReference type="SUPFAM" id="SSF53098">
    <property type="entry name" value="Ribonuclease H-like"/>
    <property type="match status" value="1"/>
</dbReference>
<name>A0A067LYH3_BOTB1</name>
<dbReference type="InParanoid" id="A0A067LYH3"/>
<feature type="non-terminal residue" evidence="1">
    <location>
        <position position="1"/>
    </location>
</feature>
<accession>A0A067LYH3</accession>
<keyword evidence="2" id="KW-1185">Reference proteome</keyword>
<feature type="non-terminal residue" evidence="1">
    <location>
        <position position="103"/>
    </location>
</feature>
<protein>
    <submittedName>
        <fullName evidence="1">Uncharacterized protein</fullName>
    </submittedName>
</protein>
<gene>
    <name evidence="1" type="ORF">BOTBODRAFT_73957</name>
</gene>
<evidence type="ECO:0000313" key="1">
    <source>
        <dbReference type="EMBL" id="KDQ07400.1"/>
    </source>
</evidence>
<dbReference type="HOGENOM" id="CLU_104896_0_0_1"/>
<dbReference type="InterPro" id="IPR012337">
    <property type="entry name" value="RNaseH-like_sf"/>
</dbReference>
<proteinExistence type="predicted"/>
<dbReference type="STRING" id="930990.A0A067LYH3"/>
<sequence length="103" mass="11654">RYNLTAAQWSTLEDILSALPPHQVQQAMSSETTPTLSMAIPAMEALLSQWTQLAAHTPHLNFIVSACCSKLQEYLSKMQQSKAYVIAMFLNPGCKFQWIETHW</sequence>
<dbReference type="AlphaFoldDB" id="A0A067LYH3"/>
<dbReference type="EMBL" id="KL198108">
    <property type="protein sequence ID" value="KDQ07400.1"/>
    <property type="molecule type" value="Genomic_DNA"/>
</dbReference>
<organism evidence="1 2">
    <name type="scientific">Botryobasidium botryosum (strain FD-172 SS1)</name>
    <dbReference type="NCBI Taxonomy" id="930990"/>
    <lineage>
        <taxon>Eukaryota</taxon>
        <taxon>Fungi</taxon>
        <taxon>Dikarya</taxon>
        <taxon>Basidiomycota</taxon>
        <taxon>Agaricomycotina</taxon>
        <taxon>Agaricomycetes</taxon>
        <taxon>Cantharellales</taxon>
        <taxon>Botryobasidiaceae</taxon>
        <taxon>Botryobasidium</taxon>
    </lineage>
</organism>
<evidence type="ECO:0000313" key="2">
    <source>
        <dbReference type="Proteomes" id="UP000027195"/>
    </source>
</evidence>
<reference evidence="2" key="1">
    <citation type="journal article" date="2014" name="Proc. Natl. Acad. Sci. U.S.A.">
        <title>Extensive sampling of basidiomycete genomes demonstrates inadequacy of the white-rot/brown-rot paradigm for wood decay fungi.</title>
        <authorList>
            <person name="Riley R."/>
            <person name="Salamov A.A."/>
            <person name="Brown D.W."/>
            <person name="Nagy L.G."/>
            <person name="Floudas D."/>
            <person name="Held B.W."/>
            <person name="Levasseur A."/>
            <person name="Lombard V."/>
            <person name="Morin E."/>
            <person name="Otillar R."/>
            <person name="Lindquist E.A."/>
            <person name="Sun H."/>
            <person name="LaButti K.M."/>
            <person name="Schmutz J."/>
            <person name="Jabbour D."/>
            <person name="Luo H."/>
            <person name="Baker S.E."/>
            <person name="Pisabarro A.G."/>
            <person name="Walton J.D."/>
            <person name="Blanchette R.A."/>
            <person name="Henrissat B."/>
            <person name="Martin F."/>
            <person name="Cullen D."/>
            <person name="Hibbett D.S."/>
            <person name="Grigoriev I.V."/>
        </authorList>
    </citation>
    <scope>NUCLEOTIDE SEQUENCE [LARGE SCALE GENOMIC DNA]</scope>
    <source>
        <strain evidence="2">FD-172 SS1</strain>
    </source>
</reference>
<dbReference type="OrthoDB" id="2790258at2759"/>